<name>A0A2M7QAS5_9BACT</name>
<reference evidence="2" key="1">
    <citation type="submission" date="2017-09" db="EMBL/GenBank/DDBJ databases">
        <title>Depth-based differentiation of microbial function through sediment-hosted aquifers and enrichment of novel symbionts in the deep terrestrial subsurface.</title>
        <authorList>
            <person name="Probst A.J."/>
            <person name="Ladd B."/>
            <person name="Jarett J.K."/>
            <person name="Geller-Mcgrath D.E."/>
            <person name="Sieber C.M.K."/>
            <person name="Emerson J.B."/>
            <person name="Anantharaman K."/>
            <person name="Thomas B.C."/>
            <person name="Malmstrom R."/>
            <person name="Stieglmeier M."/>
            <person name="Klingl A."/>
            <person name="Woyke T."/>
            <person name="Ryan C.M."/>
            <person name="Banfield J.F."/>
        </authorList>
    </citation>
    <scope>NUCLEOTIDE SEQUENCE [LARGE SCALE GENOMIC DNA]</scope>
</reference>
<sequence>MSIGLIDQPTIPAQLEAAEEMLRESKTYLGNGDGIGAMHCLHQAEIHIKKTRMIAGAQADDLTGVIDLKAQIQDQWLRLGWKLRLLAWLLA</sequence>
<evidence type="ECO:0008006" key="3">
    <source>
        <dbReference type="Google" id="ProtNLM"/>
    </source>
</evidence>
<proteinExistence type="predicted"/>
<dbReference type="EMBL" id="PFLC01000011">
    <property type="protein sequence ID" value="PIY63249.1"/>
    <property type="molecule type" value="Genomic_DNA"/>
</dbReference>
<evidence type="ECO:0000313" key="1">
    <source>
        <dbReference type="EMBL" id="PIY63249.1"/>
    </source>
</evidence>
<dbReference type="Proteomes" id="UP000230973">
    <property type="component" value="Unassembled WGS sequence"/>
</dbReference>
<organism evidence="1 2">
    <name type="scientific">Candidatus Uhrbacteria bacterium CG_4_10_14_0_8_um_filter_58_22</name>
    <dbReference type="NCBI Taxonomy" id="1975029"/>
    <lineage>
        <taxon>Bacteria</taxon>
        <taxon>Candidatus Uhriibacteriota</taxon>
    </lineage>
</organism>
<protein>
    <recommendedName>
        <fullName evidence="3">HEPN domain-containing protein</fullName>
    </recommendedName>
</protein>
<gene>
    <name evidence="1" type="ORF">COY93_01025</name>
</gene>
<dbReference type="AlphaFoldDB" id="A0A2M7QAS5"/>
<comment type="caution">
    <text evidence="1">The sequence shown here is derived from an EMBL/GenBank/DDBJ whole genome shotgun (WGS) entry which is preliminary data.</text>
</comment>
<evidence type="ECO:0000313" key="2">
    <source>
        <dbReference type="Proteomes" id="UP000230973"/>
    </source>
</evidence>
<accession>A0A2M7QAS5</accession>